<proteinExistence type="predicted"/>
<feature type="signal peptide" evidence="1">
    <location>
        <begin position="1"/>
        <end position="23"/>
    </location>
</feature>
<evidence type="ECO:0008006" key="4">
    <source>
        <dbReference type="Google" id="ProtNLM"/>
    </source>
</evidence>
<dbReference type="Proteomes" id="UP000195667">
    <property type="component" value="Unassembled WGS sequence"/>
</dbReference>
<organism evidence="2 3">
    <name type="scientific">Crenothrix polyspora</name>
    <dbReference type="NCBI Taxonomy" id="360316"/>
    <lineage>
        <taxon>Bacteria</taxon>
        <taxon>Pseudomonadati</taxon>
        <taxon>Pseudomonadota</taxon>
        <taxon>Gammaproteobacteria</taxon>
        <taxon>Methylococcales</taxon>
        <taxon>Crenotrichaceae</taxon>
        <taxon>Crenothrix</taxon>
    </lineage>
</organism>
<evidence type="ECO:0000256" key="1">
    <source>
        <dbReference type="SAM" id="SignalP"/>
    </source>
</evidence>
<feature type="chain" id="PRO_5012074164" description="DUF302 domain-containing protein" evidence="1">
    <location>
        <begin position="24"/>
        <end position="151"/>
    </location>
</feature>
<sequence length="151" mass="16598">MLKFRCFPAVSLILLAATTSVSATTLMRKSTVPGFVMQEFSLYTTCTLDDKGIVTTTNQLNGLISSKAASVHVSVESLKDAITEAALGIIKKPALQIADMPVTTYVAYQKLDDVRLKRVFLYEDNGNQDNSTYNESSKALMLRNFMDALCK</sequence>
<accession>A0A1R4H783</accession>
<dbReference type="EMBL" id="FUKI01000098">
    <property type="protein sequence ID" value="SJM92138.1"/>
    <property type="molecule type" value="Genomic_DNA"/>
</dbReference>
<dbReference type="AlphaFoldDB" id="A0A1R4H783"/>
<evidence type="ECO:0000313" key="3">
    <source>
        <dbReference type="Proteomes" id="UP000195667"/>
    </source>
</evidence>
<dbReference type="OrthoDB" id="9867444at2"/>
<name>A0A1R4H783_9GAMM</name>
<evidence type="ECO:0000313" key="2">
    <source>
        <dbReference type="EMBL" id="SJM92138.1"/>
    </source>
</evidence>
<dbReference type="RefSeq" id="WP_087143266.1">
    <property type="nucleotide sequence ID" value="NZ_FUKI01000098.1"/>
</dbReference>
<keyword evidence="3" id="KW-1185">Reference proteome</keyword>
<keyword evidence="1" id="KW-0732">Signal</keyword>
<protein>
    <recommendedName>
        <fullName evidence="4">DUF302 domain-containing protein</fullName>
    </recommendedName>
</protein>
<gene>
    <name evidence="2" type="ORF">CRENPOLYSF1_240059</name>
</gene>
<reference evidence="3" key="1">
    <citation type="submission" date="2017-02" db="EMBL/GenBank/DDBJ databases">
        <authorList>
            <person name="Daims H."/>
        </authorList>
    </citation>
    <scope>NUCLEOTIDE SEQUENCE [LARGE SCALE GENOMIC DNA]</scope>
</reference>